<evidence type="ECO:0000313" key="2">
    <source>
        <dbReference type="EMBL" id="CDW35924.1"/>
    </source>
</evidence>
<accession>A0A0K2UCG1</accession>
<keyword evidence="1" id="KW-0472">Membrane</keyword>
<name>A0A0K2UCG1_LEPSM</name>
<reference evidence="2" key="1">
    <citation type="submission" date="2014-05" db="EMBL/GenBank/DDBJ databases">
        <authorList>
            <person name="Chronopoulou M."/>
        </authorList>
    </citation>
    <scope>NUCLEOTIDE SEQUENCE</scope>
    <source>
        <tissue evidence="2">Whole organism</tissue>
    </source>
</reference>
<keyword evidence="1" id="KW-1133">Transmembrane helix</keyword>
<feature type="transmembrane region" description="Helical" evidence="1">
    <location>
        <begin position="27"/>
        <end position="48"/>
    </location>
</feature>
<organism evidence="2">
    <name type="scientific">Lepeophtheirus salmonis</name>
    <name type="common">Salmon louse</name>
    <name type="synonym">Caligus salmonis</name>
    <dbReference type="NCBI Taxonomy" id="72036"/>
    <lineage>
        <taxon>Eukaryota</taxon>
        <taxon>Metazoa</taxon>
        <taxon>Ecdysozoa</taxon>
        <taxon>Arthropoda</taxon>
        <taxon>Crustacea</taxon>
        <taxon>Multicrustacea</taxon>
        <taxon>Hexanauplia</taxon>
        <taxon>Copepoda</taxon>
        <taxon>Siphonostomatoida</taxon>
        <taxon>Caligidae</taxon>
        <taxon>Lepeophtheirus</taxon>
    </lineage>
</organism>
<protein>
    <submittedName>
        <fullName evidence="2">Uncharacterized protein</fullName>
    </submittedName>
</protein>
<dbReference type="AlphaFoldDB" id="A0A0K2UCG1"/>
<dbReference type="EMBL" id="HACA01018563">
    <property type="protein sequence ID" value="CDW35924.1"/>
    <property type="molecule type" value="Transcribed_RNA"/>
</dbReference>
<keyword evidence="1" id="KW-0812">Transmembrane</keyword>
<feature type="non-terminal residue" evidence="2">
    <location>
        <position position="1"/>
    </location>
</feature>
<sequence length="70" mass="8417">YSHTDSKRNIRSSLGRNLVKLANYRSVFFYFIFSQRLSFFFCHSKYIIQRRIILKLIHLNSSILLDSDID</sequence>
<evidence type="ECO:0000256" key="1">
    <source>
        <dbReference type="SAM" id="Phobius"/>
    </source>
</evidence>
<proteinExistence type="predicted"/>